<dbReference type="InterPro" id="IPR002328">
    <property type="entry name" value="ADH_Zn_CS"/>
</dbReference>
<evidence type="ECO:0000256" key="4">
    <source>
        <dbReference type="ARBA" id="ARBA00023002"/>
    </source>
</evidence>
<keyword evidence="8" id="KW-1185">Reference proteome</keyword>
<organism evidence="7 8">
    <name type="scientific">Lentilactobacillus rapi DSM 19907 = JCM 15042</name>
    <dbReference type="NCBI Taxonomy" id="1423795"/>
    <lineage>
        <taxon>Bacteria</taxon>
        <taxon>Bacillati</taxon>
        <taxon>Bacillota</taxon>
        <taxon>Bacilli</taxon>
        <taxon>Lactobacillales</taxon>
        <taxon>Lactobacillaceae</taxon>
        <taxon>Lentilactobacillus</taxon>
    </lineage>
</organism>
<dbReference type="SMART" id="SM00829">
    <property type="entry name" value="PKS_ER"/>
    <property type="match status" value="1"/>
</dbReference>
<evidence type="ECO:0000256" key="5">
    <source>
        <dbReference type="RuleBase" id="RU361277"/>
    </source>
</evidence>
<evidence type="ECO:0000256" key="2">
    <source>
        <dbReference type="ARBA" id="ARBA00022723"/>
    </source>
</evidence>
<comment type="similarity">
    <text evidence="5">Belongs to the zinc-containing alcohol dehydrogenase family.</text>
</comment>
<accession>A0ABR5PEA6</accession>
<dbReference type="Pfam" id="PF08240">
    <property type="entry name" value="ADH_N"/>
    <property type="match status" value="1"/>
</dbReference>
<dbReference type="Gene3D" id="3.90.180.10">
    <property type="entry name" value="Medium-chain alcohol dehydrogenases, catalytic domain"/>
    <property type="match status" value="1"/>
</dbReference>
<gene>
    <name evidence="7" type="ORF">FD12_GL001851</name>
</gene>
<feature type="domain" description="Enoyl reductase (ER)" evidence="6">
    <location>
        <begin position="78"/>
        <end position="390"/>
    </location>
</feature>
<sequence>MPHFINSTNQFQKSRRKITSFAGSFSLHPIPCVKMNLYSNKFKGDRNLKSTIFVKPGKVEIQNIEKPTIQKADDVIIHILRACVCGSDLWAYRDLESKEPNSENSGHEAIGIVEEVGKAITTVKPGDFVIAPFTHGCGHCAACRAGYEGSCQSHSDNFSSGYQAEYARYQHAEWSLVKIPGKPEDYSDGMLNSLLALADVMATGYHAARVANVKTGDTVVVVGDGAVGLCGVIAAQMRGAKRIIAMSRHEDRQKLATAFGATDIIAERGDEAVAKVMSLTNGAGADAVLECVGSELSTDTAMKVARPGAIVGRVGLPHTPKTDLTGPFYSNLAVAGGPASVTTYDKSVLLKAVLDGDIHPGKVFTQRFDLDDIDAAYQAMAKREAIKSLVVVD</sequence>
<dbReference type="InterPro" id="IPR036291">
    <property type="entry name" value="NAD(P)-bd_dom_sf"/>
</dbReference>
<dbReference type="InterPro" id="IPR020843">
    <property type="entry name" value="ER"/>
</dbReference>
<dbReference type="InterPro" id="IPR011032">
    <property type="entry name" value="GroES-like_sf"/>
</dbReference>
<dbReference type="Pfam" id="PF00107">
    <property type="entry name" value="ADH_zinc_N"/>
    <property type="match status" value="1"/>
</dbReference>
<evidence type="ECO:0000259" key="6">
    <source>
        <dbReference type="SMART" id="SM00829"/>
    </source>
</evidence>
<evidence type="ECO:0000313" key="8">
    <source>
        <dbReference type="Proteomes" id="UP000051977"/>
    </source>
</evidence>
<keyword evidence="3 5" id="KW-0862">Zinc</keyword>
<dbReference type="PROSITE" id="PS00059">
    <property type="entry name" value="ADH_ZINC"/>
    <property type="match status" value="1"/>
</dbReference>
<dbReference type="SUPFAM" id="SSF50129">
    <property type="entry name" value="GroES-like"/>
    <property type="match status" value="1"/>
</dbReference>
<dbReference type="PANTHER" id="PTHR42813">
    <property type="entry name" value="ZINC-TYPE ALCOHOL DEHYDROGENASE-LIKE"/>
    <property type="match status" value="1"/>
</dbReference>
<dbReference type="InterPro" id="IPR013154">
    <property type="entry name" value="ADH-like_N"/>
</dbReference>
<name>A0ABR5PEA6_9LACO</name>
<comment type="cofactor">
    <cofactor evidence="1 5">
        <name>Zn(2+)</name>
        <dbReference type="ChEBI" id="CHEBI:29105"/>
    </cofactor>
</comment>
<dbReference type="SUPFAM" id="SSF51735">
    <property type="entry name" value="NAD(P)-binding Rossmann-fold domains"/>
    <property type="match status" value="1"/>
</dbReference>
<dbReference type="Gene3D" id="3.40.50.720">
    <property type="entry name" value="NAD(P)-binding Rossmann-like Domain"/>
    <property type="match status" value="1"/>
</dbReference>
<dbReference type="EMBL" id="AZEI01000029">
    <property type="protein sequence ID" value="KRL17333.1"/>
    <property type="molecule type" value="Genomic_DNA"/>
</dbReference>
<keyword evidence="4" id="KW-0560">Oxidoreductase</keyword>
<evidence type="ECO:0000256" key="1">
    <source>
        <dbReference type="ARBA" id="ARBA00001947"/>
    </source>
</evidence>
<dbReference type="PANTHER" id="PTHR42813:SF2">
    <property type="entry name" value="DEHYDROGENASE, ZINC-CONTAINING, PUTATIVE (AFU_ORTHOLOGUE AFUA_2G02810)-RELATED"/>
    <property type="match status" value="1"/>
</dbReference>
<dbReference type="InterPro" id="IPR013149">
    <property type="entry name" value="ADH-like_C"/>
</dbReference>
<evidence type="ECO:0000256" key="3">
    <source>
        <dbReference type="ARBA" id="ARBA00022833"/>
    </source>
</evidence>
<evidence type="ECO:0000313" key="7">
    <source>
        <dbReference type="EMBL" id="KRL17333.1"/>
    </source>
</evidence>
<dbReference type="Proteomes" id="UP000051977">
    <property type="component" value="Unassembled WGS sequence"/>
</dbReference>
<keyword evidence="2 5" id="KW-0479">Metal-binding</keyword>
<comment type="caution">
    <text evidence="7">The sequence shown here is derived from an EMBL/GenBank/DDBJ whole genome shotgun (WGS) entry which is preliminary data.</text>
</comment>
<proteinExistence type="inferred from homology"/>
<reference evidence="7 8" key="1">
    <citation type="journal article" date="2015" name="Genome Announc.">
        <title>Expanding the biotechnology potential of lactobacilli through comparative genomics of 213 strains and associated genera.</title>
        <authorList>
            <person name="Sun Z."/>
            <person name="Harris H.M."/>
            <person name="McCann A."/>
            <person name="Guo C."/>
            <person name="Argimon S."/>
            <person name="Zhang W."/>
            <person name="Yang X."/>
            <person name="Jeffery I.B."/>
            <person name="Cooney J.C."/>
            <person name="Kagawa T.F."/>
            <person name="Liu W."/>
            <person name="Song Y."/>
            <person name="Salvetti E."/>
            <person name="Wrobel A."/>
            <person name="Rasinkangas P."/>
            <person name="Parkhill J."/>
            <person name="Rea M.C."/>
            <person name="O'Sullivan O."/>
            <person name="Ritari J."/>
            <person name="Douillard F.P."/>
            <person name="Paul Ross R."/>
            <person name="Yang R."/>
            <person name="Briner A.E."/>
            <person name="Felis G.E."/>
            <person name="de Vos W.M."/>
            <person name="Barrangou R."/>
            <person name="Klaenhammer T.R."/>
            <person name="Caufield P.W."/>
            <person name="Cui Y."/>
            <person name="Zhang H."/>
            <person name="O'Toole P.W."/>
        </authorList>
    </citation>
    <scope>NUCLEOTIDE SEQUENCE [LARGE SCALE GENOMIC DNA]</scope>
    <source>
        <strain evidence="7 8">DSM 19907</strain>
    </source>
</reference>
<protein>
    <submittedName>
        <fullName evidence="7">GroES-like protein</fullName>
    </submittedName>
</protein>